<dbReference type="RefSeq" id="WP_121098971.1">
    <property type="nucleotide sequence ID" value="NZ_RBII01000001.1"/>
</dbReference>
<protein>
    <submittedName>
        <fullName evidence="4">Dihydroflavonol-4-reductase</fullName>
    </submittedName>
</protein>
<keyword evidence="5" id="KW-1185">Reference proteome</keyword>
<sequence>MTKTVLLTGVSGYIGLHVAKLLLEDGYHVRGSIRSKSKEKHVRDTLHAASVDTSKLTFVELDLSKDEGWDEAANGSDFVVHVASPFTVANPKSEAEMINPAVEGTLRALHAAEKAKIKRVVLTSSLVSMMGSMKSGTVTPSHWTDINAKDVSTYIKSKTLAEKAAWDFVNSQASTNQMELVVINPGAVYGPPLGDNLTGASMGFIDQMLKGKLPMVPRLAMPMVDVRDVAKLHVLAMTHDGASGQRIIASDSKPHGFADVAQVLKDEGYEGPSTRFAPNLIIRLSALFDREAKGMLSFLGMNVSADNSRTQQLFDWTPISFNKMIADTGAAVKAHQTS</sequence>
<comment type="caution">
    <text evidence="4">The sequence shown here is derived from an EMBL/GenBank/DDBJ whole genome shotgun (WGS) entry which is preliminary data.</text>
</comment>
<dbReference type="SUPFAM" id="SSF51735">
    <property type="entry name" value="NAD(P)-binding Rossmann-fold domains"/>
    <property type="match status" value="1"/>
</dbReference>
<evidence type="ECO:0000313" key="4">
    <source>
        <dbReference type="EMBL" id="RKQ71171.1"/>
    </source>
</evidence>
<dbReference type="InterPro" id="IPR001509">
    <property type="entry name" value="Epimerase_deHydtase"/>
</dbReference>
<feature type="domain" description="NAD-dependent epimerase/dehydratase" evidence="3">
    <location>
        <begin position="5"/>
        <end position="244"/>
    </location>
</feature>
<dbReference type="Pfam" id="PF01370">
    <property type="entry name" value="Epimerase"/>
    <property type="match status" value="1"/>
</dbReference>
<dbReference type="OrthoDB" id="9778052at2"/>
<proteinExistence type="inferred from homology"/>
<dbReference type="Proteomes" id="UP000282211">
    <property type="component" value="Unassembled WGS sequence"/>
</dbReference>
<dbReference type="PANTHER" id="PTHR10366:SF564">
    <property type="entry name" value="STEROL-4-ALPHA-CARBOXYLATE 3-DEHYDROGENASE, DECARBOXYLATING"/>
    <property type="match status" value="1"/>
</dbReference>
<dbReference type="InterPro" id="IPR050425">
    <property type="entry name" value="NAD(P)_dehydrat-like"/>
</dbReference>
<dbReference type="EMBL" id="RBII01000001">
    <property type="protein sequence ID" value="RKQ71171.1"/>
    <property type="molecule type" value="Genomic_DNA"/>
</dbReference>
<name>A0A420WJG4_9PROT</name>
<dbReference type="InterPro" id="IPR036291">
    <property type="entry name" value="NAD(P)-bd_dom_sf"/>
</dbReference>
<evidence type="ECO:0000313" key="5">
    <source>
        <dbReference type="Proteomes" id="UP000282211"/>
    </source>
</evidence>
<evidence type="ECO:0000256" key="2">
    <source>
        <dbReference type="ARBA" id="ARBA00023445"/>
    </source>
</evidence>
<dbReference type="FunFam" id="3.40.50.720:FF:000336">
    <property type="entry name" value="Aldehyde reductase"/>
    <property type="match status" value="1"/>
</dbReference>
<organism evidence="4 5">
    <name type="scientific">Litorimonas taeanensis</name>
    <dbReference type="NCBI Taxonomy" id="568099"/>
    <lineage>
        <taxon>Bacteria</taxon>
        <taxon>Pseudomonadati</taxon>
        <taxon>Pseudomonadota</taxon>
        <taxon>Alphaproteobacteria</taxon>
        <taxon>Maricaulales</taxon>
        <taxon>Robiginitomaculaceae</taxon>
    </lineage>
</organism>
<dbReference type="Gene3D" id="3.40.50.720">
    <property type="entry name" value="NAD(P)-binding Rossmann-like Domain"/>
    <property type="match status" value="1"/>
</dbReference>
<accession>A0A420WJG4</accession>
<dbReference type="PANTHER" id="PTHR10366">
    <property type="entry name" value="NAD DEPENDENT EPIMERASE/DEHYDRATASE"/>
    <property type="match status" value="1"/>
</dbReference>
<dbReference type="AlphaFoldDB" id="A0A420WJG4"/>
<evidence type="ECO:0000259" key="3">
    <source>
        <dbReference type="Pfam" id="PF01370"/>
    </source>
</evidence>
<comment type="similarity">
    <text evidence="2">Belongs to the NAD(P)-dependent epimerase/dehydratase family. Dihydroflavonol-4-reductase subfamily.</text>
</comment>
<dbReference type="GO" id="GO:0016616">
    <property type="term" value="F:oxidoreductase activity, acting on the CH-OH group of donors, NAD or NADP as acceptor"/>
    <property type="evidence" value="ECO:0007669"/>
    <property type="project" value="TreeGrafter"/>
</dbReference>
<reference evidence="4 5" key="1">
    <citation type="submission" date="2018-10" db="EMBL/GenBank/DDBJ databases">
        <title>Genomic Encyclopedia of Type Strains, Phase IV (KMG-IV): sequencing the most valuable type-strain genomes for metagenomic binning, comparative biology and taxonomic classification.</title>
        <authorList>
            <person name="Goeker M."/>
        </authorList>
    </citation>
    <scope>NUCLEOTIDE SEQUENCE [LARGE SCALE GENOMIC DNA]</scope>
    <source>
        <strain evidence="4 5">DSM 22008</strain>
    </source>
</reference>
<gene>
    <name evidence="4" type="ORF">DES40_0482</name>
</gene>
<evidence type="ECO:0000256" key="1">
    <source>
        <dbReference type="ARBA" id="ARBA00023002"/>
    </source>
</evidence>
<dbReference type="InParanoid" id="A0A420WJG4"/>
<keyword evidence="1" id="KW-0560">Oxidoreductase</keyword>